<dbReference type="Proteomes" id="UP000824533">
    <property type="component" value="Linkage Group LG17"/>
</dbReference>
<name>A0ACC1CSW8_9NEOP</name>
<dbReference type="EMBL" id="CM034403">
    <property type="protein sequence ID" value="KAJ0174738.1"/>
    <property type="molecule type" value="Genomic_DNA"/>
</dbReference>
<keyword evidence="2" id="KW-1185">Reference proteome</keyword>
<evidence type="ECO:0000313" key="2">
    <source>
        <dbReference type="Proteomes" id="UP000824533"/>
    </source>
</evidence>
<gene>
    <name evidence="1" type="ORF">K1T71_009846</name>
</gene>
<sequence>MSIDSCYEGVVGELTKQKRIVDISKKLLGLTKNYDRVLYVYELIEELKAFPKVIKVKKNNAVSTYYRNLGNNHFQTNKSHKTEDHKAWQYYNLSLLYAELDTDNYCLALANRSAAFFNLKKYKECLNDIETVFTMKYPEKLKGKLLKRKAACEEELSIKCNTSAPCSEIEEILEFKGPKDSRYKCASTKLEVVFNEELGRHIIAKEDIQVGEVLIEEDPYLSLLIQSQFLICCNHCLSRDLNLMPCDSCCYSLYCSEECKKKAYNEYHKYECPLLATLIHMEFTKLELLSLRILLKARSDHSDWSALFNTIEEAEANENNEFRGHVKEDGNWVYDSKYYASIHTLASNVEKRSVSDIFQKGVTAAVFLRLLNEETDFLKTGNVQEEVKIRKTVAGMLLLHVMTSPTNMHSINSNTQNEDGNYVEEMSVGSAPYAFHSLLNHSCSPNTVRFSKLGSGQMKCFALRPIKKGTQLFDNYGSHHALEDLISRLQSLHFQYKFKCQCEACCNNWPTYFGLRPARNLPATIRKEKERVLSPLAIEKLQKGDKGVALKVYKPLCQLAEQLEPFIPCKELADVQESLKQCLVIFEGLVPNGFNNLVEWSAIPKFKK</sequence>
<protein>
    <submittedName>
        <fullName evidence="1">Uncharacterized protein</fullName>
    </submittedName>
</protein>
<proteinExistence type="predicted"/>
<organism evidence="1 2">
    <name type="scientific">Dendrolimus kikuchii</name>
    <dbReference type="NCBI Taxonomy" id="765133"/>
    <lineage>
        <taxon>Eukaryota</taxon>
        <taxon>Metazoa</taxon>
        <taxon>Ecdysozoa</taxon>
        <taxon>Arthropoda</taxon>
        <taxon>Hexapoda</taxon>
        <taxon>Insecta</taxon>
        <taxon>Pterygota</taxon>
        <taxon>Neoptera</taxon>
        <taxon>Endopterygota</taxon>
        <taxon>Lepidoptera</taxon>
        <taxon>Glossata</taxon>
        <taxon>Ditrysia</taxon>
        <taxon>Bombycoidea</taxon>
        <taxon>Lasiocampidae</taxon>
        <taxon>Dendrolimus</taxon>
    </lineage>
</organism>
<accession>A0ACC1CSW8</accession>
<comment type="caution">
    <text evidence="1">The sequence shown here is derived from an EMBL/GenBank/DDBJ whole genome shotgun (WGS) entry which is preliminary data.</text>
</comment>
<evidence type="ECO:0000313" key="1">
    <source>
        <dbReference type="EMBL" id="KAJ0174738.1"/>
    </source>
</evidence>
<reference evidence="1 2" key="1">
    <citation type="journal article" date="2021" name="Front. Genet.">
        <title>Chromosome-Level Genome Assembly Reveals Significant Gene Expansion in the Toll and IMD Signaling Pathways of Dendrolimus kikuchii.</title>
        <authorList>
            <person name="Zhou J."/>
            <person name="Wu P."/>
            <person name="Xiong Z."/>
            <person name="Liu N."/>
            <person name="Zhao N."/>
            <person name="Ji M."/>
            <person name="Qiu Y."/>
            <person name="Yang B."/>
        </authorList>
    </citation>
    <scope>NUCLEOTIDE SEQUENCE [LARGE SCALE GENOMIC DNA]</scope>
    <source>
        <strain evidence="1">Ann1</strain>
    </source>
</reference>